<feature type="transmembrane region" description="Helical" evidence="6">
    <location>
        <begin position="335"/>
        <end position="358"/>
    </location>
</feature>
<dbReference type="SUPFAM" id="SSF103473">
    <property type="entry name" value="MFS general substrate transporter"/>
    <property type="match status" value="1"/>
</dbReference>
<dbReference type="InterPro" id="IPR036259">
    <property type="entry name" value="MFS_trans_sf"/>
</dbReference>
<dbReference type="PANTHER" id="PTHR23505">
    <property type="entry name" value="SPINSTER"/>
    <property type="match status" value="1"/>
</dbReference>
<evidence type="ECO:0000313" key="8">
    <source>
        <dbReference type="EMBL" id="TDU28454.1"/>
    </source>
</evidence>
<comment type="caution">
    <text evidence="8">The sequence shown here is derived from an EMBL/GenBank/DDBJ whole genome shotgun (WGS) entry which is preliminary data.</text>
</comment>
<name>A0A4R7P3W9_9GAMM</name>
<evidence type="ECO:0000256" key="4">
    <source>
        <dbReference type="ARBA" id="ARBA00022989"/>
    </source>
</evidence>
<feature type="transmembrane region" description="Helical" evidence="6">
    <location>
        <begin position="370"/>
        <end position="392"/>
    </location>
</feature>
<keyword evidence="9" id="KW-1185">Reference proteome</keyword>
<proteinExistence type="predicted"/>
<evidence type="ECO:0000256" key="2">
    <source>
        <dbReference type="ARBA" id="ARBA00022448"/>
    </source>
</evidence>
<feature type="transmembrane region" description="Helical" evidence="6">
    <location>
        <begin position="275"/>
        <end position="296"/>
    </location>
</feature>
<evidence type="ECO:0000313" key="9">
    <source>
        <dbReference type="Proteomes" id="UP000295341"/>
    </source>
</evidence>
<accession>A0A4R7P3W9</accession>
<comment type="subcellular location">
    <subcellularLocation>
        <location evidence="1">Membrane</location>
        <topology evidence="1">Multi-pass membrane protein</topology>
    </subcellularLocation>
</comment>
<dbReference type="PANTHER" id="PTHR23505:SF79">
    <property type="entry name" value="PROTEIN SPINSTER"/>
    <property type="match status" value="1"/>
</dbReference>
<dbReference type="Pfam" id="PF07690">
    <property type="entry name" value="MFS_1"/>
    <property type="match status" value="1"/>
</dbReference>
<dbReference type="InterPro" id="IPR020846">
    <property type="entry name" value="MFS_dom"/>
</dbReference>
<dbReference type="CDD" id="cd17328">
    <property type="entry name" value="MFS_spinster_like"/>
    <property type="match status" value="1"/>
</dbReference>
<dbReference type="PROSITE" id="PS50850">
    <property type="entry name" value="MFS"/>
    <property type="match status" value="1"/>
</dbReference>
<dbReference type="EMBL" id="SOBT01000009">
    <property type="protein sequence ID" value="TDU28454.1"/>
    <property type="molecule type" value="Genomic_DNA"/>
</dbReference>
<feature type="transmembrane region" description="Helical" evidence="6">
    <location>
        <begin position="86"/>
        <end position="106"/>
    </location>
</feature>
<gene>
    <name evidence="8" type="ORF">DFR24_2826</name>
</gene>
<feature type="transmembrane region" description="Helical" evidence="6">
    <location>
        <begin position="404"/>
        <end position="424"/>
    </location>
</feature>
<dbReference type="Gene3D" id="1.20.1250.20">
    <property type="entry name" value="MFS general substrate transporter like domains"/>
    <property type="match status" value="1"/>
</dbReference>
<evidence type="ECO:0000256" key="3">
    <source>
        <dbReference type="ARBA" id="ARBA00022692"/>
    </source>
</evidence>
<keyword evidence="4 6" id="KW-1133">Transmembrane helix</keyword>
<evidence type="ECO:0000256" key="5">
    <source>
        <dbReference type="ARBA" id="ARBA00023136"/>
    </source>
</evidence>
<sequence>MQTVTTVPRGYPRQAYAWFVVGLLTLAYMLSFIDRQILSLLVAPIRRDLDISDTQMSLLMGFSFALFYTFFGIPLGRLADTASRRWIVTLGVAVWSAATAFCGFAHHYWQLFAGRMGVGVGEAALSPAAYSLIADSFPPERRSIAMSVYGMGIFLGAGTAMLVGGLIVGFASKQGELVLPLVGTTRPWQLVFYVLGGVGLIFAWFMLLIREPARQGATVASIPLREVIRTLMQHRRAVLMHNLGFACVALASYSAQAWLPSVWQRVHGWPIRDIGVIYGSVIAVSGCLGIVFAGWLADRWRARGISDATLRVGAIAAGCGAPLALLIPVMPSPGWLAALVFPLTFCFSMPFGVSAAAIQDLVPNRMRGQTSAIYLFVVTLIGLGIGPTAVAMCTDYVFVDDRKVGVSLAIVAFAAQLLACLLLAGGCRHFRKSLSEIEGRS</sequence>
<dbReference type="InterPro" id="IPR011701">
    <property type="entry name" value="MFS"/>
</dbReference>
<dbReference type="GO" id="GO:0022857">
    <property type="term" value="F:transmembrane transporter activity"/>
    <property type="evidence" value="ECO:0007669"/>
    <property type="project" value="InterPro"/>
</dbReference>
<feature type="transmembrane region" description="Helical" evidence="6">
    <location>
        <begin position="190"/>
        <end position="209"/>
    </location>
</feature>
<organism evidence="8 9">
    <name type="scientific">Panacagrimonas perspica</name>
    <dbReference type="NCBI Taxonomy" id="381431"/>
    <lineage>
        <taxon>Bacteria</taxon>
        <taxon>Pseudomonadati</taxon>
        <taxon>Pseudomonadota</taxon>
        <taxon>Gammaproteobacteria</taxon>
        <taxon>Nevskiales</taxon>
        <taxon>Nevskiaceae</taxon>
        <taxon>Panacagrimonas</taxon>
    </lineage>
</organism>
<protein>
    <submittedName>
        <fullName evidence="8">Putative MFS family arabinose efflux permease</fullName>
    </submittedName>
</protein>
<dbReference type="RefSeq" id="WP_246051660.1">
    <property type="nucleotide sequence ID" value="NZ_SOBT01000009.1"/>
</dbReference>
<keyword evidence="2" id="KW-0813">Transport</keyword>
<evidence type="ECO:0000259" key="7">
    <source>
        <dbReference type="PROSITE" id="PS50850"/>
    </source>
</evidence>
<dbReference type="GO" id="GO:0016020">
    <property type="term" value="C:membrane"/>
    <property type="evidence" value="ECO:0007669"/>
    <property type="project" value="UniProtKB-SubCell"/>
</dbReference>
<evidence type="ECO:0000256" key="6">
    <source>
        <dbReference type="SAM" id="Phobius"/>
    </source>
</evidence>
<feature type="transmembrane region" description="Helical" evidence="6">
    <location>
        <begin position="308"/>
        <end position="329"/>
    </location>
</feature>
<dbReference type="InterPro" id="IPR044770">
    <property type="entry name" value="MFS_spinster-like"/>
</dbReference>
<feature type="transmembrane region" description="Helical" evidence="6">
    <location>
        <begin position="15"/>
        <end position="33"/>
    </location>
</feature>
<feature type="domain" description="Major facilitator superfamily (MFS) profile" evidence="7">
    <location>
        <begin position="20"/>
        <end position="432"/>
    </location>
</feature>
<feature type="transmembrane region" description="Helical" evidence="6">
    <location>
        <begin position="54"/>
        <end position="74"/>
    </location>
</feature>
<dbReference type="Proteomes" id="UP000295341">
    <property type="component" value="Unassembled WGS sequence"/>
</dbReference>
<dbReference type="AlphaFoldDB" id="A0A4R7P3W9"/>
<evidence type="ECO:0000256" key="1">
    <source>
        <dbReference type="ARBA" id="ARBA00004141"/>
    </source>
</evidence>
<reference evidence="8 9" key="1">
    <citation type="submission" date="2019-03" db="EMBL/GenBank/DDBJ databases">
        <title>Genomic Encyclopedia of Type Strains, Phase IV (KMG-IV): sequencing the most valuable type-strain genomes for metagenomic binning, comparative biology and taxonomic classification.</title>
        <authorList>
            <person name="Goeker M."/>
        </authorList>
    </citation>
    <scope>NUCLEOTIDE SEQUENCE [LARGE SCALE GENOMIC DNA]</scope>
    <source>
        <strain evidence="8 9">DSM 26377</strain>
    </source>
</reference>
<keyword evidence="5 6" id="KW-0472">Membrane</keyword>
<feature type="transmembrane region" description="Helical" evidence="6">
    <location>
        <begin position="148"/>
        <end position="170"/>
    </location>
</feature>
<keyword evidence="3 6" id="KW-0812">Transmembrane</keyword>
<feature type="transmembrane region" description="Helical" evidence="6">
    <location>
        <begin position="237"/>
        <end position="255"/>
    </location>
</feature>